<reference evidence="1 2" key="1">
    <citation type="submission" date="2016-11" db="EMBL/GenBank/DDBJ databases">
        <title>The macronuclear genome of Stentor coeruleus: a giant cell with tiny introns.</title>
        <authorList>
            <person name="Slabodnick M."/>
            <person name="Ruby J.G."/>
            <person name="Reiff S.B."/>
            <person name="Swart E.C."/>
            <person name="Gosai S."/>
            <person name="Prabakaran S."/>
            <person name="Witkowska E."/>
            <person name="Larue G.E."/>
            <person name="Fisher S."/>
            <person name="Freeman R.M."/>
            <person name="Gunawardena J."/>
            <person name="Chu W."/>
            <person name="Stover N.A."/>
            <person name="Gregory B.D."/>
            <person name="Nowacki M."/>
            <person name="Derisi J."/>
            <person name="Roy S.W."/>
            <person name="Marshall W.F."/>
            <person name="Sood P."/>
        </authorList>
    </citation>
    <scope>NUCLEOTIDE SEQUENCE [LARGE SCALE GENOMIC DNA]</scope>
    <source>
        <strain evidence="1">WM001</strain>
    </source>
</reference>
<comment type="caution">
    <text evidence="1">The sequence shown here is derived from an EMBL/GenBank/DDBJ whole genome shotgun (WGS) entry which is preliminary data.</text>
</comment>
<gene>
    <name evidence="1" type="ORF">SteCoe_1403</name>
</gene>
<keyword evidence="2" id="KW-1185">Reference proteome</keyword>
<accession>A0A1R2D1U3</accession>
<name>A0A1R2D1U3_9CILI</name>
<organism evidence="1 2">
    <name type="scientific">Stentor coeruleus</name>
    <dbReference type="NCBI Taxonomy" id="5963"/>
    <lineage>
        <taxon>Eukaryota</taxon>
        <taxon>Sar</taxon>
        <taxon>Alveolata</taxon>
        <taxon>Ciliophora</taxon>
        <taxon>Postciliodesmatophora</taxon>
        <taxon>Heterotrichea</taxon>
        <taxon>Heterotrichida</taxon>
        <taxon>Stentoridae</taxon>
        <taxon>Stentor</taxon>
    </lineage>
</organism>
<dbReference type="Proteomes" id="UP000187209">
    <property type="component" value="Unassembled WGS sequence"/>
</dbReference>
<evidence type="ECO:0000313" key="1">
    <source>
        <dbReference type="EMBL" id="OMJ95201.1"/>
    </source>
</evidence>
<evidence type="ECO:0000313" key="2">
    <source>
        <dbReference type="Proteomes" id="UP000187209"/>
    </source>
</evidence>
<dbReference type="AlphaFoldDB" id="A0A1R2D1U3"/>
<protein>
    <submittedName>
        <fullName evidence="1">Uncharacterized protein</fullName>
    </submittedName>
</protein>
<dbReference type="EMBL" id="MPUH01000015">
    <property type="protein sequence ID" value="OMJ95201.1"/>
    <property type="molecule type" value="Genomic_DNA"/>
</dbReference>
<sequence>MITKRSSKKIFVDLSKQQDYSPTSKKFNEMVKEWEEFKKTDFQPRYKMKKHSFFLDKEIPANDNDLTADKSTRNLSSKLVFFRKSKSNSKRKPIAYNGLLTKLEKFKQELQGDIVKKHTTRN</sequence>
<proteinExistence type="predicted"/>